<protein>
    <submittedName>
        <fullName evidence="2">Chemotaxis protein CheW</fullName>
    </submittedName>
</protein>
<dbReference type="AlphaFoldDB" id="A0A6M1TN23"/>
<dbReference type="InterPro" id="IPR036061">
    <property type="entry name" value="CheW-like_dom_sf"/>
</dbReference>
<dbReference type="PANTHER" id="PTHR22617">
    <property type="entry name" value="CHEMOTAXIS SENSOR HISTIDINE KINASE-RELATED"/>
    <property type="match status" value="1"/>
</dbReference>
<dbReference type="GO" id="GO:0007165">
    <property type="term" value="P:signal transduction"/>
    <property type="evidence" value="ECO:0007669"/>
    <property type="project" value="InterPro"/>
</dbReference>
<reference evidence="2 3" key="1">
    <citation type="submission" date="2020-02" db="EMBL/GenBank/DDBJ databases">
        <title>Rhodobacter translucens sp. nov., a novel bacterium isolated from activated sludge.</title>
        <authorList>
            <person name="Liu J."/>
        </authorList>
    </citation>
    <scope>NUCLEOTIDE SEQUENCE [LARGE SCALE GENOMIC DNA]</scope>
    <source>
        <strain evidence="2 3">HX-7-19</strain>
    </source>
</reference>
<accession>A0A6M1TN23</accession>
<dbReference type="Pfam" id="PF01584">
    <property type="entry name" value="CheW"/>
    <property type="match status" value="1"/>
</dbReference>
<dbReference type="SUPFAM" id="SSF50341">
    <property type="entry name" value="CheW-like"/>
    <property type="match status" value="1"/>
</dbReference>
<dbReference type="CDD" id="cd00732">
    <property type="entry name" value="CheW"/>
    <property type="match status" value="1"/>
</dbReference>
<dbReference type="PANTHER" id="PTHR22617:SF23">
    <property type="entry name" value="CHEMOTAXIS PROTEIN CHEW"/>
    <property type="match status" value="1"/>
</dbReference>
<dbReference type="Proteomes" id="UP000474758">
    <property type="component" value="Unassembled WGS sequence"/>
</dbReference>
<dbReference type="InterPro" id="IPR002545">
    <property type="entry name" value="CheW-lke_dom"/>
</dbReference>
<dbReference type="GO" id="GO:0005829">
    <property type="term" value="C:cytosol"/>
    <property type="evidence" value="ECO:0007669"/>
    <property type="project" value="TreeGrafter"/>
</dbReference>
<dbReference type="Gene3D" id="2.30.30.40">
    <property type="entry name" value="SH3 Domains"/>
    <property type="match status" value="1"/>
</dbReference>
<dbReference type="Gene3D" id="2.40.50.180">
    <property type="entry name" value="CheA-289, Domain 4"/>
    <property type="match status" value="1"/>
</dbReference>
<evidence type="ECO:0000259" key="1">
    <source>
        <dbReference type="PROSITE" id="PS50851"/>
    </source>
</evidence>
<dbReference type="GO" id="GO:0006935">
    <property type="term" value="P:chemotaxis"/>
    <property type="evidence" value="ECO:0007669"/>
    <property type="project" value="InterPro"/>
</dbReference>
<dbReference type="EMBL" id="JAALFE010000001">
    <property type="protein sequence ID" value="NGQ89468.1"/>
    <property type="molecule type" value="Genomic_DNA"/>
</dbReference>
<comment type="caution">
    <text evidence="2">The sequence shown here is derived from an EMBL/GenBank/DDBJ whole genome shotgun (WGS) entry which is preliminary data.</text>
</comment>
<organism evidence="2 3">
    <name type="scientific">Paragemmobacter kunshanensis</name>
    <dbReference type="NCBI Taxonomy" id="2583234"/>
    <lineage>
        <taxon>Bacteria</taxon>
        <taxon>Pseudomonadati</taxon>
        <taxon>Pseudomonadota</taxon>
        <taxon>Alphaproteobacteria</taxon>
        <taxon>Rhodobacterales</taxon>
        <taxon>Paracoccaceae</taxon>
        <taxon>Paragemmobacter</taxon>
    </lineage>
</organism>
<proteinExistence type="predicted"/>
<evidence type="ECO:0000313" key="3">
    <source>
        <dbReference type="Proteomes" id="UP000474758"/>
    </source>
</evidence>
<dbReference type="PROSITE" id="PS50851">
    <property type="entry name" value="CHEW"/>
    <property type="match status" value="1"/>
</dbReference>
<keyword evidence="3" id="KW-1185">Reference proteome</keyword>
<dbReference type="SMART" id="SM00260">
    <property type="entry name" value="CheW"/>
    <property type="match status" value="1"/>
</dbReference>
<evidence type="ECO:0000313" key="2">
    <source>
        <dbReference type="EMBL" id="NGQ89468.1"/>
    </source>
</evidence>
<dbReference type="InterPro" id="IPR039315">
    <property type="entry name" value="CheW"/>
</dbReference>
<feature type="domain" description="CheW-like" evidence="1">
    <location>
        <begin position="12"/>
        <end position="153"/>
    </location>
</feature>
<sequence>MQQMTLQNIADQNDYVCFRIGEQDYCIDIEVVREIRGWTPATVLPHAPDHVTGVINLRGSVVAVVDLAARLAIGKTCPTPRHVVIIVALENQIVGLLADVVSDIMGIDEAAMQPVPDIAAEGAGAFITKVIALDDGRMLRKLDLAAVLPGKDQEAA</sequence>
<name>A0A6M1TN23_9RHOB</name>
<gene>
    <name evidence="2" type="ORF">G5V65_01060</name>
</gene>